<keyword evidence="2" id="KW-0812">Transmembrane</keyword>
<gene>
    <name evidence="3" type="ORF">SAMN05216215_11203</name>
</gene>
<dbReference type="EMBL" id="FNOK01000120">
    <property type="protein sequence ID" value="SDZ59056.1"/>
    <property type="molecule type" value="Genomic_DNA"/>
</dbReference>
<reference evidence="4" key="1">
    <citation type="submission" date="2016-10" db="EMBL/GenBank/DDBJ databases">
        <authorList>
            <person name="Varghese N."/>
            <person name="Submissions S."/>
        </authorList>
    </citation>
    <scope>NUCLEOTIDE SEQUENCE [LARGE SCALE GENOMIC DNA]</scope>
    <source>
        <strain evidence="4">CGMCC 4.3530</strain>
    </source>
</reference>
<dbReference type="RefSeq" id="WP_093278998.1">
    <property type="nucleotide sequence ID" value="NZ_FNOK01000120.1"/>
</dbReference>
<feature type="compositionally biased region" description="Basic and acidic residues" evidence="1">
    <location>
        <begin position="70"/>
        <end position="82"/>
    </location>
</feature>
<feature type="transmembrane region" description="Helical" evidence="2">
    <location>
        <begin position="6"/>
        <end position="27"/>
    </location>
</feature>
<name>A0A1H3U9G4_9PSEU</name>
<keyword evidence="4" id="KW-1185">Reference proteome</keyword>
<keyword evidence="2" id="KW-1133">Transmembrane helix</keyword>
<sequence length="89" mass="9924">MDVAGPLAAVLPQAGIGGVLLFLLVVVMRHASTDRSDYRTELDRMRAAYVAELTELRERADELAAQLEDERRKRWKAEDSAARARRGAT</sequence>
<evidence type="ECO:0000313" key="3">
    <source>
        <dbReference type="EMBL" id="SDZ59056.1"/>
    </source>
</evidence>
<protein>
    <submittedName>
        <fullName evidence="3">Uncharacterized protein</fullName>
    </submittedName>
</protein>
<keyword evidence="2" id="KW-0472">Membrane</keyword>
<evidence type="ECO:0000313" key="4">
    <source>
        <dbReference type="Proteomes" id="UP000199529"/>
    </source>
</evidence>
<proteinExistence type="predicted"/>
<organism evidence="3 4">
    <name type="scientific">Saccharopolyspora shandongensis</name>
    <dbReference type="NCBI Taxonomy" id="418495"/>
    <lineage>
        <taxon>Bacteria</taxon>
        <taxon>Bacillati</taxon>
        <taxon>Actinomycetota</taxon>
        <taxon>Actinomycetes</taxon>
        <taxon>Pseudonocardiales</taxon>
        <taxon>Pseudonocardiaceae</taxon>
        <taxon>Saccharopolyspora</taxon>
    </lineage>
</organism>
<accession>A0A1H3U9G4</accession>
<dbReference type="STRING" id="418495.SAMN05216215_11203"/>
<feature type="region of interest" description="Disordered" evidence="1">
    <location>
        <begin position="70"/>
        <end position="89"/>
    </location>
</feature>
<dbReference type="Proteomes" id="UP000199529">
    <property type="component" value="Unassembled WGS sequence"/>
</dbReference>
<dbReference type="OrthoDB" id="3707933at2"/>
<dbReference type="AlphaFoldDB" id="A0A1H3U9G4"/>
<evidence type="ECO:0000256" key="1">
    <source>
        <dbReference type="SAM" id="MobiDB-lite"/>
    </source>
</evidence>
<evidence type="ECO:0000256" key="2">
    <source>
        <dbReference type="SAM" id="Phobius"/>
    </source>
</evidence>